<evidence type="ECO:0000313" key="2">
    <source>
        <dbReference type="Proteomes" id="UP000250870"/>
    </source>
</evidence>
<evidence type="ECO:0000313" key="1">
    <source>
        <dbReference type="EMBL" id="RAW93577.1"/>
    </source>
</evidence>
<protein>
    <submittedName>
        <fullName evidence="1">Uncharacterized protein</fullName>
    </submittedName>
</protein>
<sequence length="63" mass="6589">MDIPNLPPPRYISTLPDGLGRRGNLIEYSIGFVSLAFGLKQLGFGELGSCMCQATGMGDAVAA</sequence>
<dbReference type="EMBL" id="NSCI01000001">
    <property type="protein sequence ID" value="RAW93577.1"/>
    <property type="molecule type" value="Genomic_DNA"/>
</dbReference>
<gene>
    <name evidence="1" type="ORF">CKY01_01240</name>
</gene>
<accession>A0A329VR27</accession>
<organism evidence="1 2">
    <name type="scientific">Photorhabdus laumondii subsp. clarkei</name>
    <dbReference type="NCBI Taxonomy" id="2029685"/>
    <lineage>
        <taxon>Bacteria</taxon>
        <taxon>Pseudomonadati</taxon>
        <taxon>Pseudomonadota</taxon>
        <taxon>Gammaproteobacteria</taxon>
        <taxon>Enterobacterales</taxon>
        <taxon>Morganellaceae</taxon>
        <taxon>Photorhabdus</taxon>
    </lineage>
</organism>
<dbReference type="Proteomes" id="UP000250870">
    <property type="component" value="Unassembled WGS sequence"/>
</dbReference>
<reference evidence="1 2" key="1">
    <citation type="journal article" date="2018" name="Int. J. Syst. Evol. Microbiol.">
        <title>Whole-genome-based revisit of Photorhabdus phylogeny: proposal for the elevation of most Photorhabdus subspecies to the species level and description of one novel species Photorhabdus bodei sp. nov., and one novel subspecies Photorhabdus laumondii subsp. clarkei subsp. nov.</title>
        <authorList>
            <person name="Machado R.A.R."/>
            <person name="Wuthrich D."/>
            <person name="Kuhnert P."/>
            <person name="Arce C.C.M."/>
            <person name="Thonen L."/>
            <person name="Ruiz C."/>
            <person name="Zhang X."/>
            <person name="Robert C.A.M."/>
            <person name="Karimi J."/>
            <person name="Kamali S."/>
            <person name="Ma J."/>
            <person name="Bruggmann R."/>
            <person name="Erb M."/>
        </authorList>
    </citation>
    <scope>NUCLEOTIDE SEQUENCE [LARGE SCALE GENOMIC DNA]</scope>
    <source>
        <strain evidence="1 2">BOJ-47</strain>
    </source>
</reference>
<name>A0A329VR27_9GAMM</name>
<dbReference type="AlphaFoldDB" id="A0A329VR27"/>
<proteinExistence type="predicted"/>
<comment type="caution">
    <text evidence="1">The sequence shown here is derived from an EMBL/GenBank/DDBJ whole genome shotgun (WGS) entry which is preliminary data.</text>
</comment>